<dbReference type="AlphaFoldDB" id="A0A1S3X6Q1"/>
<keyword evidence="1" id="KW-1185">Reference proteome</keyword>
<evidence type="ECO:0000313" key="2">
    <source>
        <dbReference type="RefSeq" id="XP_016435665.1"/>
    </source>
</evidence>
<reference evidence="1" key="1">
    <citation type="journal article" date="2014" name="Nat. Commun.">
        <title>The tobacco genome sequence and its comparison with those of tomato and potato.</title>
        <authorList>
            <person name="Sierro N."/>
            <person name="Battey J.N."/>
            <person name="Ouadi S."/>
            <person name="Bakaher N."/>
            <person name="Bovet L."/>
            <person name="Willig A."/>
            <person name="Goepfert S."/>
            <person name="Peitsch M.C."/>
            <person name="Ivanov N.V."/>
        </authorList>
    </citation>
    <scope>NUCLEOTIDE SEQUENCE [LARGE SCALE GENOMIC DNA]</scope>
</reference>
<dbReference type="RefSeq" id="XP_016435665.1">
    <property type="nucleotide sequence ID" value="XM_016580179.1"/>
</dbReference>
<proteinExistence type="predicted"/>
<sequence length="112" mass="13017">MAPRVFLADKIGDIRFSLIQILRVILRSSRTNLAAAINYKKRTQIEWRKALCTKFPNKLGSTKMHVLPVAENVLRRLDWSFAIMGIQRIEVTYRRNDPVFTCKTVKILKSRA</sequence>
<gene>
    <name evidence="2" type="primary">LOC107761888</name>
</gene>
<evidence type="ECO:0000313" key="1">
    <source>
        <dbReference type="Proteomes" id="UP000790787"/>
    </source>
</evidence>
<dbReference type="KEGG" id="nta:107761888"/>
<protein>
    <submittedName>
        <fullName evidence="2">Uncharacterized protein LOC107761888</fullName>
    </submittedName>
    <submittedName>
        <fullName evidence="2">Uncharacterized protein isoform X1</fullName>
    </submittedName>
</protein>
<dbReference type="PaxDb" id="4097-A0A1S3X6Q1"/>
<accession>A0A1S3X6Q1</accession>
<dbReference type="RefSeq" id="XP_016435665.1">
    <property type="nucleotide sequence ID" value="XM_016580179.2"/>
</dbReference>
<organism evidence="1 2">
    <name type="scientific">Nicotiana tabacum</name>
    <name type="common">Common tobacco</name>
    <dbReference type="NCBI Taxonomy" id="4097"/>
    <lineage>
        <taxon>Eukaryota</taxon>
        <taxon>Viridiplantae</taxon>
        <taxon>Streptophyta</taxon>
        <taxon>Embryophyta</taxon>
        <taxon>Tracheophyta</taxon>
        <taxon>Spermatophyta</taxon>
        <taxon>Magnoliopsida</taxon>
        <taxon>eudicotyledons</taxon>
        <taxon>Gunneridae</taxon>
        <taxon>Pentapetalae</taxon>
        <taxon>asterids</taxon>
        <taxon>lamiids</taxon>
        <taxon>Solanales</taxon>
        <taxon>Solanaceae</taxon>
        <taxon>Nicotianoideae</taxon>
        <taxon>Nicotianeae</taxon>
        <taxon>Nicotiana</taxon>
    </lineage>
</organism>
<dbReference type="Proteomes" id="UP000790787">
    <property type="component" value="Chromosome 12"/>
</dbReference>
<dbReference type="GeneID" id="107761888"/>
<name>A0A1S3X6Q1_TOBAC</name>
<reference evidence="2" key="2">
    <citation type="submission" date="2025-08" db="UniProtKB">
        <authorList>
            <consortium name="RefSeq"/>
        </authorList>
    </citation>
    <scope>IDENTIFICATION</scope>
    <source>
        <tissue evidence="2">Leaf</tissue>
    </source>
</reference>